<feature type="chain" id="PRO_5042015962" description="Reverse transcriptase domain-containing protein" evidence="3">
    <location>
        <begin position="20"/>
        <end position="575"/>
    </location>
</feature>
<comment type="caution">
    <text evidence="6">The sequence shown here is derived from an EMBL/GenBank/DDBJ whole genome shotgun (WGS) entry which is preliminary data.</text>
</comment>
<evidence type="ECO:0008006" key="8">
    <source>
        <dbReference type="Google" id="ProtNLM"/>
    </source>
</evidence>
<proteinExistence type="predicted"/>
<evidence type="ECO:0000256" key="1">
    <source>
        <dbReference type="ARBA" id="ARBA00022690"/>
    </source>
</evidence>
<dbReference type="PROSITE" id="PS51252">
    <property type="entry name" value="ANTISTASIN"/>
    <property type="match status" value="1"/>
</dbReference>
<gene>
    <name evidence="6" type="ORF">RRG08_000347</name>
</gene>
<dbReference type="InterPro" id="IPR043502">
    <property type="entry name" value="DNA/RNA_pol_sf"/>
</dbReference>
<dbReference type="SUPFAM" id="SSF56672">
    <property type="entry name" value="DNA/RNA polymerases"/>
    <property type="match status" value="1"/>
</dbReference>
<keyword evidence="2" id="KW-0722">Serine protease inhibitor</keyword>
<dbReference type="PROSITE" id="PS50878">
    <property type="entry name" value="RT_POL"/>
    <property type="match status" value="1"/>
</dbReference>
<name>A0AAE1DN33_9GAST</name>
<accession>A0AAE1DN33</accession>
<evidence type="ECO:0000313" key="6">
    <source>
        <dbReference type="EMBL" id="KAK3775935.1"/>
    </source>
</evidence>
<dbReference type="EMBL" id="JAWDGP010003256">
    <property type="protein sequence ID" value="KAK3775935.1"/>
    <property type="molecule type" value="Genomic_DNA"/>
</dbReference>
<dbReference type="Pfam" id="PF02822">
    <property type="entry name" value="Antistasin"/>
    <property type="match status" value="1"/>
</dbReference>
<evidence type="ECO:0000256" key="2">
    <source>
        <dbReference type="ARBA" id="ARBA00022900"/>
    </source>
</evidence>
<dbReference type="GO" id="GO:0004867">
    <property type="term" value="F:serine-type endopeptidase inhibitor activity"/>
    <property type="evidence" value="ECO:0007669"/>
    <property type="project" value="UniProtKB-KW"/>
</dbReference>
<dbReference type="PANTHER" id="PTHR47027">
    <property type="entry name" value="REVERSE TRANSCRIPTASE DOMAIN-CONTAINING PROTEIN"/>
    <property type="match status" value="1"/>
</dbReference>
<dbReference type="Pfam" id="PF00078">
    <property type="entry name" value="RVT_1"/>
    <property type="match status" value="1"/>
</dbReference>
<evidence type="ECO:0000313" key="7">
    <source>
        <dbReference type="Proteomes" id="UP001283361"/>
    </source>
</evidence>
<feature type="domain" description="Antistasin-like" evidence="5">
    <location>
        <begin position="140"/>
        <end position="168"/>
    </location>
</feature>
<dbReference type="InterPro" id="IPR004094">
    <property type="entry name" value="Antistasin-like"/>
</dbReference>
<sequence length="575" mass="65321">MDPRTTCIVILFLTSLAYAQKRNPDIIIAERARCMIACRPGEFLLWRECRCVSFHDFTLQPPAYSTTTGASTTCRPLRCPMNQKVFPCAEHQLDSDGCPTCRCKCFKVTSRQCPTDCKYGSQWTTDERGCKVCSCAPRPGPDKCPPVCAIYCPYGNILDSDGCPTCSCNSGDLQPCQSGFRPNRSTSDVVWAHRWISAKVLNYADIEIDITGIDMSAAFDTIDRKQLLQLLTNLVTEDEKRIIQFLLSNTTLNVKISGANTEEPFLTNIGTPQGDSLSPVLFIIYLEQALKDVRSTLDSPSNTTEAHVPSEIAYADDIDFIGNQPVNVKKIEETLKVHKLKVNVDKTEHTSVRKHSEEWKTSKKVGSLLGSKEDIEHRKHLSNIALNKMEQIWHRADKTKQRTRIKLYNTLVRSVLLYNCGTWALTKTDEEKLDSFHRKQLRRVLGIRYPTKISNKSLYKKCEQTPISLEVLQARWRLFGHVLRREPSIPANKAMAFYFHDNAKRARGRPITTLPMTLNNDLKILQNRRISLTSQKDLETIRKIAERRQEWTTFTADIKRAAEAARSDDTPSGRP</sequence>
<keyword evidence="3" id="KW-0732">Signal</keyword>
<dbReference type="PANTHER" id="PTHR47027:SF20">
    <property type="entry name" value="REVERSE TRANSCRIPTASE-LIKE PROTEIN WITH RNA-DIRECTED DNA POLYMERASE DOMAIN"/>
    <property type="match status" value="1"/>
</dbReference>
<organism evidence="6 7">
    <name type="scientific">Elysia crispata</name>
    <name type="common">lettuce slug</name>
    <dbReference type="NCBI Taxonomy" id="231223"/>
    <lineage>
        <taxon>Eukaryota</taxon>
        <taxon>Metazoa</taxon>
        <taxon>Spiralia</taxon>
        <taxon>Lophotrochozoa</taxon>
        <taxon>Mollusca</taxon>
        <taxon>Gastropoda</taxon>
        <taxon>Heterobranchia</taxon>
        <taxon>Euthyneura</taxon>
        <taxon>Panpulmonata</taxon>
        <taxon>Sacoglossa</taxon>
        <taxon>Placobranchoidea</taxon>
        <taxon>Plakobranchidae</taxon>
        <taxon>Elysia</taxon>
    </lineage>
</organism>
<feature type="signal peptide" evidence="3">
    <location>
        <begin position="1"/>
        <end position="19"/>
    </location>
</feature>
<evidence type="ECO:0000259" key="5">
    <source>
        <dbReference type="PROSITE" id="PS51252"/>
    </source>
</evidence>
<feature type="domain" description="Reverse transcriptase" evidence="4">
    <location>
        <begin position="1"/>
        <end position="369"/>
    </location>
</feature>
<dbReference type="Gene3D" id="2.10.22.10">
    <property type="entry name" value="Antistasin, domain 1"/>
    <property type="match status" value="1"/>
</dbReference>
<dbReference type="Proteomes" id="UP001283361">
    <property type="component" value="Unassembled WGS sequence"/>
</dbReference>
<reference evidence="6" key="1">
    <citation type="journal article" date="2023" name="G3 (Bethesda)">
        <title>A reference genome for the long-term kleptoplast-retaining sea slug Elysia crispata morphotype clarki.</title>
        <authorList>
            <person name="Eastman K.E."/>
            <person name="Pendleton A.L."/>
            <person name="Shaikh M.A."/>
            <person name="Suttiyut T."/>
            <person name="Ogas R."/>
            <person name="Tomko P."/>
            <person name="Gavelis G."/>
            <person name="Widhalm J.R."/>
            <person name="Wisecaver J.H."/>
        </authorList>
    </citation>
    <scope>NUCLEOTIDE SEQUENCE</scope>
    <source>
        <strain evidence="6">ECLA1</strain>
    </source>
</reference>
<keyword evidence="1" id="KW-0646">Protease inhibitor</keyword>
<keyword evidence="7" id="KW-1185">Reference proteome</keyword>
<evidence type="ECO:0000256" key="3">
    <source>
        <dbReference type="SAM" id="SignalP"/>
    </source>
</evidence>
<evidence type="ECO:0000259" key="4">
    <source>
        <dbReference type="PROSITE" id="PS50878"/>
    </source>
</evidence>
<protein>
    <recommendedName>
        <fullName evidence="8">Reverse transcriptase domain-containing protein</fullName>
    </recommendedName>
</protein>
<dbReference type="AlphaFoldDB" id="A0AAE1DN33"/>
<dbReference type="InterPro" id="IPR000477">
    <property type="entry name" value="RT_dom"/>
</dbReference>